<dbReference type="EMBL" id="JACTAM010000024">
    <property type="protein sequence ID" value="KAI2648912.1"/>
    <property type="molecule type" value="Genomic_DNA"/>
</dbReference>
<keyword evidence="2" id="KW-1185">Reference proteome</keyword>
<organism evidence="1 2">
    <name type="scientific">Labeo rohita</name>
    <name type="common">Indian major carp</name>
    <name type="synonym">Cyprinus rohita</name>
    <dbReference type="NCBI Taxonomy" id="84645"/>
    <lineage>
        <taxon>Eukaryota</taxon>
        <taxon>Metazoa</taxon>
        <taxon>Chordata</taxon>
        <taxon>Craniata</taxon>
        <taxon>Vertebrata</taxon>
        <taxon>Euteleostomi</taxon>
        <taxon>Actinopterygii</taxon>
        <taxon>Neopterygii</taxon>
        <taxon>Teleostei</taxon>
        <taxon>Ostariophysi</taxon>
        <taxon>Cypriniformes</taxon>
        <taxon>Cyprinidae</taxon>
        <taxon>Labeoninae</taxon>
        <taxon>Labeonini</taxon>
        <taxon>Labeo</taxon>
    </lineage>
</organism>
<accession>A0ABQ8LG30</accession>
<name>A0ABQ8LG30_LABRO</name>
<gene>
    <name evidence="1" type="ORF">H4Q32_020077</name>
</gene>
<reference evidence="1 2" key="1">
    <citation type="submission" date="2022-01" db="EMBL/GenBank/DDBJ databases">
        <title>A high-quality chromosome-level genome assembly of rohu carp, Labeo rohita.</title>
        <authorList>
            <person name="Arick M.A. II"/>
            <person name="Hsu C.-Y."/>
            <person name="Magbanua Z."/>
            <person name="Pechanova O."/>
            <person name="Grover C."/>
            <person name="Miller E."/>
            <person name="Thrash A."/>
            <person name="Ezzel L."/>
            <person name="Alam S."/>
            <person name="Benzie J."/>
            <person name="Hamilton M."/>
            <person name="Karsi A."/>
            <person name="Lawrence M.L."/>
            <person name="Peterson D.G."/>
        </authorList>
    </citation>
    <scope>NUCLEOTIDE SEQUENCE [LARGE SCALE GENOMIC DNA]</scope>
    <source>
        <strain evidence="2">BAU-BD-2019</strain>
        <tissue evidence="1">Blood</tissue>
    </source>
</reference>
<comment type="caution">
    <text evidence="1">The sequence shown here is derived from an EMBL/GenBank/DDBJ whole genome shotgun (WGS) entry which is preliminary data.</text>
</comment>
<dbReference type="Proteomes" id="UP000830375">
    <property type="component" value="Unassembled WGS sequence"/>
</dbReference>
<proteinExistence type="predicted"/>
<evidence type="ECO:0000313" key="1">
    <source>
        <dbReference type="EMBL" id="KAI2648912.1"/>
    </source>
</evidence>
<protein>
    <submittedName>
        <fullName evidence="1">Fibronectin type III domain-containing protein 3B</fullName>
    </submittedName>
</protein>
<sequence>MMMTDQMLDLPPPLSNEVPMMHHMINGDAPQQVILVQVNPGETFTIRTEDGALQCIQGLSNGDLHIALAKCYCSNLSKSDLLWKELRGYDAVRSIF</sequence>
<evidence type="ECO:0000313" key="2">
    <source>
        <dbReference type="Proteomes" id="UP000830375"/>
    </source>
</evidence>